<dbReference type="PANTHER" id="PTHR12782:SF5">
    <property type="entry name" value="PROSTAGLANDIN E SYNTHASE 2"/>
    <property type="match status" value="1"/>
</dbReference>
<dbReference type="GO" id="GO:0016740">
    <property type="term" value="F:transferase activity"/>
    <property type="evidence" value="ECO:0007669"/>
    <property type="project" value="UniProtKB-KW"/>
</dbReference>
<dbReference type="GO" id="GO:0005739">
    <property type="term" value="C:mitochondrion"/>
    <property type="evidence" value="ECO:0007669"/>
    <property type="project" value="TreeGrafter"/>
</dbReference>
<evidence type="ECO:0000313" key="3">
    <source>
        <dbReference type="Proteomes" id="UP000224006"/>
    </source>
</evidence>
<keyword evidence="2" id="KW-0808">Transferase</keyword>
<dbReference type="OrthoDB" id="423541at2759"/>
<keyword evidence="3" id="KW-1185">Reference proteome</keyword>
<dbReference type="EMBL" id="NWUJ01000001">
    <property type="protein sequence ID" value="PFH38059.1"/>
    <property type="molecule type" value="Genomic_DNA"/>
</dbReference>
<dbReference type="STRING" id="94643.A0A2A9MJG9"/>
<dbReference type="Gene3D" id="1.20.1050.10">
    <property type="match status" value="1"/>
</dbReference>
<dbReference type="KEGG" id="bbes:BESB_004000"/>
<dbReference type="InterPro" id="IPR036282">
    <property type="entry name" value="Glutathione-S-Trfase_C_sf"/>
</dbReference>
<dbReference type="InterPro" id="IPR004045">
    <property type="entry name" value="Glutathione_S-Trfase_N"/>
</dbReference>
<dbReference type="RefSeq" id="XP_029222068.1">
    <property type="nucleotide sequence ID" value="XM_029359155.1"/>
</dbReference>
<name>A0A2A9MJG9_BESBE</name>
<dbReference type="Gene3D" id="3.40.30.10">
    <property type="entry name" value="Glutaredoxin"/>
    <property type="match status" value="1"/>
</dbReference>
<comment type="caution">
    <text evidence="2">The sequence shown here is derived from an EMBL/GenBank/DDBJ whole genome shotgun (WGS) entry which is preliminary data.</text>
</comment>
<feature type="domain" description="GST N-terminal" evidence="1">
    <location>
        <begin position="127"/>
        <end position="208"/>
    </location>
</feature>
<dbReference type="Proteomes" id="UP000224006">
    <property type="component" value="Chromosome I"/>
</dbReference>
<dbReference type="Pfam" id="PF13417">
    <property type="entry name" value="GST_N_3"/>
    <property type="match status" value="1"/>
</dbReference>
<dbReference type="SUPFAM" id="SSF47616">
    <property type="entry name" value="GST C-terminal domain-like"/>
    <property type="match status" value="1"/>
</dbReference>
<evidence type="ECO:0000259" key="1">
    <source>
        <dbReference type="PROSITE" id="PS50404"/>
    </source>
</evidence>
<dbReference type="PROSITE" id="PS50404">
    <property type="entry name" value="GST_NTER"/>
    <property type="match status" value="1"/>
</dbReference>
<dbReference type="GeneID" id="40305463"/>
<dbReference type="InterPro" id="IPR036249">
    <property type="entry name" value="Thioredoxin-like_sf"/>
</dbReference>
<gene>
    <name evidence="2" type="ORF">BESB_004000</name>
</gene>
<dbReference type="VEuPathDB" id="ToxoDB:BESB_004000"/>
<protein>
    <submittedName>
        <fullName evidence="2">Glutathione S-transferase, N-terminal domain-containing protein</fullName>
    </submittedName>
</protein>
<reference evidence="2 3" key="1">
    <citation type="submission" date="2017-09" db="EMBL/GenBank/DDBJ databases">
        <title>Genome sequencing of Besnoitia besnoiti strain Bb-Ger1.</title>
        <authorList>
            <person name="Schares G."/>
            <person name="Venepally P."/>
            <person name="Lorenzi H.A."/>
        </authorList>
    </citation>
    <scope>NUCLEOTIDE SEQUENCE [LARGE SCALE GENOMIC DNA]</scope>
    <source>
        <strain evidence="2 3">Bb-Ger1</strain>
    </source>
</reference>
<dbReference type="AlphaFoldDB" id="A0A2A9MJG9"/>
<dbReference type="PANTHER" id="PTHR12782">
    <property type="entry name" value="MICROSOMAL PROSTAGLANDIN E SYNTHASE-2"/>
    <property type="match status" value="1"/>
</dbReference>
<proteinExistence type="predicted"/>
<accession>A0A2A9MJG9</accession>
<sequence>MSASAACLASSATNRLSPGCGALQRSCRAAMPGNAHAEKSLSSPLHRKILSTQSAQLSRETARRSAKPVDASCRNWSCASSVSASNCVPAPLPLSSHSSSFGCPCRGARAFSTAVPVKEETAGNDAAVTTLFQYTVCPYCTAVRTTMDFFSHPYKAVEVNPFSKKEILGDPRLDKTYKKVPIALIDGQQVNDSREIIRRLCVLHRRGFREGSSPSASGALSPAEETDLDWVYSNLVVVFPASLYPTLAASWRAFGFITALSNLSPLEKVVVRLGGPLLMYSVSRMNKKKHGITDPVEALSSACREWMTRVKAAGGASGPLHGGAKPDMADVVAVGFFQALKDAQTLRAVRAKDAEFGNWLRTAEKAVLR</sequence>
<dbReference type="SUPFAM" id="SSF52833">
    <property type="entry name" value="Thioredoxin-like"/>
    <property type="match status" value="1"/>
</dbReference>
<organism evidence="2 3">
    <name type="scientific">Besnoitia besnoiti</name>
    <name type="common">Apicomplexan protozoan</name>
    <dbReference type="NCBI Taxonomy" id="94643"/>
    <lineage>
        <taxon>Eukaryota</taxon>
        <taxon>Sar</taxon>
        <taxon>Alveolata</taxon>
        <taxon>Apicomplexa</taxon>
        <taxon>Conoidasida</taxon>
        <taxon>Coccidia</taxon>
        <taxon>Eucoccidiorida</taxon>
        <taxon>Eimeriorina</taxon>
        <taxon>Sarcocystidae</taxon>
        <taxon>Besnoitia</taxon>
    </lineage>
</organism>
<evidence type="ECO:0000313" key="2">
    <source>
        <dbReference type="EMBL" id="PFH38059.1"/>
    </source>
</evidence>